<dbReference type="AlphaFoldDB" id="A0A9W4SUB3"/>
<proteinExistence type="predicted"/>
<organism evidence="1 2">
    <name type="scientific">Funneliformis geosporum</name>
    <dbReference type="NCBI Taxonomy" id="1117311"/>
    <lineage>
        <taxon>Eukaryota</taxon>
        <taxon>Fungi</taxon>
        <taxon>Fungi incertae sedis</taxon>
        <taxon>Mucoromycota</taxon>
        <taxon>Glomeromycotina</taxon>
        <taxon>Glomeromycetes</taxon>
        <taxon>Glomerales</taxon>
        <taxon>Glomeraceae</taxon>
        <taxon>Funneliformis</taxon>
    </lineage>
</organism>
<comment type="caution">
    <text evidence="1">The sequence shown here is derived from an EMBL/GenBank/DDBJ whole genome shotgun (WGS) entry which is preliminary data.</text>
</comment>
<dbReference type="EMBL" id="CAMKVN010002384">
    <property type="protein sequence ID" value="CAI2180840.1"/>
    <property type="molecule type" value="Genomic_DNA"/>
</dbReference>
<evidence type="ECO:0000313" key="2">
    <source>
        <dbReference type="Proteomes" id="UP001153678"/>
    </source>
</evidence>
<accession>A0A9W4SUB3</accession>
<sequence>MKHHNQELARNHQFWPFLILDQNKHWVIVFSLSSEGLFVLSMFSFPSTRMTLEICRENSSRSPNSFIIFRTFFSRSLNIPTISSFDVGKISVLAQSVWNVASEKMKNAFSQLSKNAANYLRAIRAPSFINHKPSKHFSTSKINDSTFERNESPPSKERNLHPLSFEIMTAKDFRTDEPKMDSIDFQFNDDMIPFLFNESNFYFFDLYSLEQMTYYTSPPSHPPGEIFAQGYPLEISADTTSFFEGNQNQESYSKPEPKETIIKFDDTADYENFFGYFSEEDKVGLQFTNRDSIFF</sequence>
<keyword evidence="2" id="KW-1185">Reference proteome</keyword>
<evidence type="ECO:0000313" key="1">
    <source>
        <dbReference type="EMBL" id="CAI2180840.1"/>
    </source>
</evidence>
<gene>
    <name evidence="1" type="ORF">FWILDA_LOCUS9782</name>
</gene>
<name>A0A9W4SUB3_9GLOM</name>
<dbReference type="OrthoDB" id="2358912at2759"/>
<protein>
    <submittedName>
        <fullName evidence="1">16408_t:CDS:1</fullName>
    </submittedName>
</protein>
<dbReference type="Proteomes" id="UP001153678">
    <property type="component" value="Unassembled WGS sequence"/>
</dbReference>
<reference evidence="1" key="1">
    <citation type="submission" date="2022-08" db="EMBL/GenBank/DDBJ databases">
        <authorList>
            <person name="Kallberg Y."/>
            <person name="Tangrot J."/>
            <person name="Rosling A."/>
        </authorList>
    </citation>
    <scope>NUCLEOTIDE SEQUENCE</scope>
    <source>
        <strain evidence="1">Wild A</strain>
    </source>
</reference>